<sequence length="166" mass="19390">MGMKTWLQNSLSFRPKDYNSIYTGEVAKRQPSCHLKYLKVFNKDVCSSKDKLVQFAEFITSLYHNKALLFLMEELVHHRDDVVQLPSDSVQSSHLFRYFCVIPHSVASRPLVHVRECMSAMVKEDGELRAMENLKPQVHRLQSVFVRYHVKLYVDQKLWRGMQGGS</sequence>
<comment type="caution">
    <text evidence="1">The sequence shown here is derived from an EMBL/GenBank/DDBJ whole genome shotgun (WGS) entry which is preliminary data.</text>
</comment>
<name>A0AAV9C2G9_ACOCL</name>
<dbReference type="EMBL" id="JAUJYO010000022">
    <property type="protein sequence ID" value="KAK1282842.1"/>
    <property type="molecule type" value="Genomic_DNA"/>
</dbReference>
<accession>A0AAV9C2G9</accession>
<organism evidence="1 2">
    <name type="scientific">Acorus calamus</name>
    <name type="common">Sweet flag</name>
    <dbReference type="NCBI Taxonomy" id="4465"/>
    <lineage>
        <taxon>Eukaryota</taxon>
        <taxon>Viridiplantae</taxon>
        <taxon>Streptophyta</taxon>
        <taxon>Embryophyta</taxon>
        <taxon>Tracheophyta</taxon>
        <taxon>Spermatophyta</taxon>
        <taxon>Magnoliopsida</taxon>
        <taxon>Liliopsida</taxon>
        <taxon>Acoraceae</taxon>
        <taxon>Acorus</taxon>
    </lineage>
</organism>
<evidence type="ECO:0000313" key="1">
    <source>
        <dbReference type="EMBL" id="KAK1282842.1"/>
    </source>
</evidence>
<reference evidence="1" key="2">
    <citation type="submission" date="2023-06" db="EMBL/GenBank/DDBJ databases">
        <authorList>
            <person name="Ma L."/>
            <person name="Liu K.-W."/>
            <person name="Li Z."/>
            <person name="Hsiao Y.-Y."/>
            <person name="Qi Y."/>
            <person name="Fu T."/>
            <person name="Tang G."/>
            <person name="Zhang D."/>
            <person name="Sun W.-H."/>
            <person name="Liu D.-K."/>
            <person name="Li Y."/>
            <person name="Chen G.-Z."/>
            <person name="Liu X.-D."/>
            <person name="Liao X.-Y."/>
            <person name="Jiang Y.-T."/>
            <person name="Yu X."/>
            <person name="Hao Y."/>
            <person name="Huang J."/>
            <person name="Zhao X.-W."/>
            <person name="Ke S."/>
            <person name="Chen Y.-Y."/>
            <person name="Wu W.-L."/>
            <person name="Hsu J.-L."/>
            <person name="Lin Y.-F."/>
            <person name="Huang M.-D."/>
            <person name="Li C.-Y."/>
            <person name="Huang L."/>
            <person name="Wang Z.-W."/>
            <person name="Zhao X."/>
            <person name="Zhong W.-Y."/>
            <person name="Peng D.-H."/>
            <person name="Ahmad S."/>
            <person name="Lan S."/>
            <person name="Zhang J.-S."/>
            <person name="Tsai W.-C."/>
            <person name="Van De Peer Y."/>
            <person name="Liu Z.-J."/>
        </authorList>
    </citation>
    <scope>NUCLEOTIDE SEQUENCE</scope>
    <source>
        <strain evidence="1">CP</strain>
        <tissue evidence="1">Leaves</tissue>
    </source>
</reference>
<reference evidence="1" key="1">
    <citation type="journal article" date="2023" name="Nat. Commun.">
        <title>Diploid and tetraploid genomes of Acorus and the evolution of monocots.</title>
        <authorList>
            <person name="Ma L."/>
            <person name="Liu K.W."/>
            <person name="Li Z."/>
            <person name="Hsiao Y.Y."/>
            <person name="Qi Y."/>
            <person name="Fu T."/>
            <person name="Tang G.D."/>
            <person name="Zhang D."/>
            <person name="Sun W.H."/>
            <person name="Liu D.K."/>
            <person name="Li Y."/>
            <person name="Chen G.Z."/>
            <person name="Liu X.D."/>
            <person name="Liao X.Y."/>
            <person name="Jiang Y.T."/>
            <person name="Yu X."/>
            <person name="Hao Y."/>
            <person name="Huang J."/>
            <person name="Zhao X.W."/>
            <person name="Ke S."/>
            <person name="Chen Y.Y."/>
            <person name="Wu W.L."/>
            <person name="Hsu J.L."/>
            <person name="Lin Y.F."/>
            <person name="Huang M.D."/>
            <person name="Li C.Y."/>
            <person name="Huang L."/>
            <person name="Wang Z.W."/>
            <person name="Zhao X."/>
            <person name="Zhong W.Y."/>
            <person name="Peng D.H."/>
            <person name="Ahmad S."/>
            <person name="Lan S."/>
            <person name="Zhang J.S."/>
            <person name="Tsai W.C."/>
            <person name="Van de Peer Y."/>
            <person name="Liu Z.J."/>
        </authorList>
    </citation>
    <scope>NUCLEOTIDE SEQUENCE</scope>
    <source>
        <strain evidence="1">CP</strain>
    </source>
</reference>
<dbReference type="AlphaFoldDB" id="A0AAV9C2G9"/>
<dbReference type="Proteomes" id="UP001180020">
    <property type="component" value="Unassembled WGS sequence"/>
</dbReference>
<protein>
    <submittedName>
        <fullName evidence="1">Uncharacterized protein</fullName>
    </submittedName>
</protein>
<keyword evidence="2" id="KW-1185">Reference proteome</keyword>
<gene>
    <name evidence="1" type="ORF">QJS10_CPB22g00669</name>
</gene>
<evidence type="ECO:0000313" key="2">
    <source>
        <dbReference type="Proteomes" id="UP001180020"/>
    </source>
</evidence>
<proteinExistence type="predicted"/>